<dbReference type="InterPro" id="IPR051313">
    <property type="entry name" value="Bact_iron-sidero_bind"/>
</dbReference>
<dbReference type="Proteomes" id="UP001500839">
    <property type="component" value="Unassembled WGS sequence"/>
</dbReference>
<evidence type="ECO:0000313" key="6">
    <source>
        <dbReference type="EMBL" id="GAA4821456.1"/>
    </source>
</evidence>
<reference evidence="7" key="1">
    <citation type="journal article" date="2019" name="Int. J. Syst. Evol. Microbiol.">
        <title>The Global Catalogue of Microorganisms (GCM) 10K type strain sequencing project: providing services to taxonomists for standard genome sequencing and annotation.</title>
        <authorList>
            <consortium name="The Broad Institute Genomics Platform"/>
            <consortium name="The Broad Institute Genome Sequencing Center for Infectious Disease"/>
            <person name="Wu L."/>
            <person name="Ma J."/>
        </authorList>
    </citation>
    <scope>NUCLEOTIDE SEQUENCE [LARGE SCALE GENOMIC DNA]</scope>
    <source>
        <strain evidence="7">JCM 18542</strain>
    </source>
</reference>
<evidence type="ECO:0000256" key="3">
    <source>
        <dbReference type="ARBA" id="ARBA00022448"/>
    </source>
</evidence>
<dbReference type="EMBL" id="BAABKQ010000001">
    <property type="protein sequence ID" value="GAA4821456.1"/>
    <property type="molecule type" value="Genomic_DNA"/>
</dbReference>
<dbReference type="PROSITE" id="PS51257">
    <property type="entry name" value="PROKAR_LIPOPROTEIN"/>
    <property type="match status" value="1"/>
</dbReference>
<keyword evidence="3" id="KW-0813">Transport</keyword>
<gene>
    <name evidence="6" type="ORF">GCM10023353_32170</name>
</gene>
<evidence type="ECO:0000259" key="5">
    <source>
        <dbReference type="PROSITE" id="PS50983"/>
    </source>
</evidence>
<comment type="subcellular location">
    <subcellularLocation>
        <location evidence="1">Cell envelope</location>
    </subcellularLocation>
</comment>
<dbReference type="PANTHER" id="PTHR30532">
    <property type="entry name" value="IRON III DICITRATE-BINDING PERIPLASMIC PROTEIN"/>
    <property type="match status" value="1"/>
</dbReference>
<keyword evidence="7" id="KW-1185">Reference proteome</keyword>
<dbReference type="PANTHER" id="PTHR30532:SF24">
    <property type="entry name" value="FERRIC ENTEROBACTIN-BINDING PERIPLASMIC PROTEIN FEPB"/>
    <property type="match status" value="1"/>
</dbReference>
<dbReference type="SUPFAM" id="SSF53807">
    <property type="entry name" value="Helical backbone' metal receptor"/>
    <property type="match status" value="1"/>
</dbReference>
<dbReference type="PROSITE" id="PS50983">
    <property type="entry name" value="FE_B12_PBP"/>
    <property type="match status" value="1"/>
</dbReference>
<sequence>MQKSDAPTPLRRRRRLLGAVAVLSAVALTLGGCSRGGDGDTANAASGTQQAADGQRIAALGLGDTDTLLALGITPVAIAPWGAQGDVDESGVGPWAQDELGDARPPLIFNTASGFTADIVEQVAATNPTQIIAVNNAVNEQAKTDLERIAPVTVHPPEYKDWQVPWKVQVTTIADAVGKPDKGQKLIDQAEARLAEFRETHPELQGKKAAVVMPYAGKLGLYTEGDGRGAMIEKLGFTIPDDLQATPDGTFYKDIAPENYRDLDVLDYLFVLDYNGAADAVRNSPIFQGLDLVKQDKVYYLDQNTGNAMSMPNPLTIPYVVDAIDQQL</sequence>
<keyword evidence="4" id="KW-0732">Signal</keyword>
<comment type="caution">
    <text evidence="6">The sequence shown here is derived from an EMBL/GenBank/DDBJ whole genome shotgun (WGS) entry which is preliminary data.</text>
</comment>
<organism evidence="6 7">
    <name type="scientific">Tomitella cavernea</name>
    <dbReference type="NCBI Taxonomy" id="1387982"/>
    <lineage>
        <taxon>Bacteria</taxon>
        <taxon>Bacillati</taxon>
        <taxon>Actinomycetota</taxon>
        <taxon>Actinomycetes</taxon>
        <taxon>Mycobacteriales</taxon>
        <taxon>Tomitella</taxon>
    </lineage>
</organism>
<dbReference type="InterPro" id="IPR006311">
    <property type="entry name" value="TAT_signal"/>
</dbReference>
<feature type="domain" description="Fe/B12 periplasmic-binding" evidence="5">
    <location>
        <begin position="56"/>
        <end position="328"/>
    </location>
</feature>
<name>A0ABP9D0R5_9ACTN</name>
<evidence type="ECO:0000256" key="4">
    <source>
        <dbReference type="ARBA" id="ARBA00022729"/>
    </source>
</evidence>
<evidence type="ECO:0000256" key="1">
    <source>
        <dbReference type="ARBA" id="ARBA00004196"/>
    </source>
</evidence>
<dbReference type="RefSeq" id="WP_200171557.1">
    <property type="nucleotide sequence ID" value="NZ_BAABKQ010000001.1"/>
</dbReference>
<comment type="similarity">
    <text evidence="2">Belongs to the bacterial solute-binding protein 8 family.</text>
</comment>
<evidence type="ECO:0000256" key="2">
    <source>
        <dbReference type="ARBA" id="ARBA00008814"/>
    </source>
</evidence>
<dbReference type="Pfam" id="PF01497">
    <property type="entry name" value="Peripla_BP_2"/>
    <property type="match status" value="1"/>
</dbReference>
<dbReference type="PROSITE" id="PS51318">
    <property type="entry name" value="TAT"/>
    <property type="match status" value="1"/>
</dbReference>
<proteinExistence type="inferred from homology"/>
<dbReference type="InterPro" id="IPR002491">
    <property type="entry name" value="ABC_transptr_periplasmic_BD"/>
</dbReference>
<evidence type="ECO:0000313" key="7">
    <source>
        <dbReference type="Proteomes" id="UP001500839"/>
    </source>
</evidence>
<dbReference type="Gene3D" id="3.40.50.1980">
    <property type="entry name" value="Nitrogenase molybdenum iron protein domain"/>
    <property type="match status" value="2"/>
</dbReference>
<protein>
    <submittedName>
        <fullName evidence="6">Iron-siderophore ABC transporter substrate-binding protein</fullName>
    </submittedName>
</protein>
<accession>A0ABP9D0R5</accession>